<dbReference type="STRING" id="1389489.O159_25380"/>
<proteinExistence type="predicted"/>
<dbReference type="Gene3D" id="1.10.260.40">
    <property type="entry name" value="lambda repressor-like DNA-binding domains"/>
    <property type="match status" value="1"/>
</dbReference>
<dbReference type="SMART" id="SM00530">
    <property type="entry name" value="HTH_XRE"/>
    <property type="match status" value="1"/>
</dbReference>
<keyword evidence="3" id="KW-1185">Reference proteome</keyword>
<dbReference type="EMBL" id="CP006734">
    <property type="protein sequence ID" value="AGW42470.1"/>
    <property type="molecule type" value="Genomic_DNA"/>
</dbReference>
<dbReference type="Pfam" id="PF01381">
    <property type="entry name" value="HTH_3"/>
    <property type="match status" value="1"/>
</dbReference>
<dbReference type="eggNOG" id="COG1476">
    <property type="taxonomic scope" value="Bacteria"/>
</dbReference>
<dbReference type="AlphaFoldDB" id="U3P860"/>
<dbReference type="SUPFAM" id="SSF47413">
    <property type="entry name" value="lambda repressor-like DNA-binding domains"/>
    <property type="match status" value="1"/>
</dbReference>
<dbReference type="GO" id="GO:0003677">
    <property type="term" value="F:DNA binding"/>
    <property type="evidence" value="ECO:0007669"/>
    <property type="project" value="InterPro"/>
</dbReference>
<dbReference type="HOGENOM" id="CLU_177002_0_0_11"/>
<accession>U3P860</accession>
<reference evidence="2 3" key="1">
    <citation type="journal article" date="2013" name="Genome Announc.">
        <title>Complete Genome Sequence of Leifsonia xyli subsp. cynodontis Strain DSM46306, a Gram-Positive Bacterial Pathogen of Grasses.</title>
        <authorList>
            <person name="Monteiro-Vitorello C.B."/>
            <person name="Zerillo M.M."/>
            <person name="Van Sluys M.A."/>
            <person name="Camargo L.E."/>
            <person name="Kitajima J.P."/>
        </authorList>
    </citation>
    <scope>NUCLEOTIDE SEQUENCE [LARGE SCALE GENOMIC DNA]</scope>
    <source>
        <strain evidence="2 3">DSM 46306</strain>
    </source>
</reference>
<evidence type="ECO:0000313" key="3">
    <source>
        <dbReference type="Proteomes" id="UP000016743"/>
    </source>
</evidence>
<feature type="domain" description="HTH cro/C1-type" evidence="1">
    <location>
        <begin position="16"/>
        <end position="70"/>
    </location>
</feature>
<name>U3P860_LEIXC</name>
<dbReference type="AntiFam" id="ANF00012">
    <property type="entry name" value="tRNA translation"/>
</dbReference>
<dbReference type="CDD" id="cd00093">
    <property type="entry name" value="HTH_XRE"/>
    <property type="match status" value="1"/>
</dbReference>
<dbReference type="InterPro" id="IPR010982">
    <property type="entry name" value="Lambda_DNA-bd_dom_sf"/>
</dbReference>
<protein>
    <recommendedName>
        <fullName evidence="1">HTH cro/C1-type domain-containing protein</fullName>
    </recommendedName>
</protein>
<sequence>MTITTTPGIDALHKRLRMARIGADLEQADISERLGVARNTVSNWETGRSEPSATHFVQWALICGVPLEWLGAINDETPAEAGVSHDGAPRGIRTPNLLIRSQMLYPLS</sequence>
<dbReference type="PROSITE" id="PS50943">
    <property type="entry name" value="HTH_CROC1"/>
    <property type="match status" value="1"/>
</dbReference>
<gene>
    <name evidence="2" type="ORF">O159_25380</name>
</gene>
<evidence type="ECO:0000259" key="1">
    <source>
        <dbReference type="PROSITE" id="PS50943"/>
    </source>
</evidence>
<organism evidence="2 3">
    <name type="scientific">Leifsonia xyli subsp. cynodontis DSM 46306</name>
    <dbReference type="NCBI Taxonomy" id="1389489"/>
    <lineage>
        <taxon>Bacteria</taxon>
        <taxon>Bacillati</taxon>
        <taxon>Actinomycetota</taxon>
        <taxon>Actinomycetes</taxon>
        <taxon>Micrococcales</taxon>
        <taxon>Microbacteriaceae</taxon>
        <taxon>Leifsonia</taxon>
    </lineage>
</organism>
<dbReference type="InterPro" id="IPR001387">
    <property type="entry name" value="Cro/C1-type_HTH"/>
</dbReference>
<dbReference type="KEGG" id="lxy:O159_25380"/>
<dbReference type="Proteomes" id="UP000016743">
    <property type="component" value="Chromosome"/>
</dbReference>
<evidence type="ECO:0000313" key="2">
    <source>
        <dbReference type="EMBL" id="AGW42470.1"/>
    </source>
</evidence>